<dbReference type="GO" id="GO:0016787">
    <property type="term" value="F:hydrolase activity"/>
    <property type="evidence" value="ECO:0007669"/>
    <property type="project" value="UniProtKB-KW"/>
</dbReference>
<gene>
    <name evidence="5" type="ORF">HY220_03190</name>
</gene>
<dbReference type="EMBL" id="JACQCQ010000012">
    <property type="protein sequence ID" value="MBI3627718.1"/>
    <property type="molecule type" value="Genomic_DNA"/>
</dbReference>
<proteinExistence type="predicted"/>
<evidence type="ECO:0000256" key="3">
    <source>
        <dbReference type="ARBA" id="ARBA00022842"/>
    </source>
</evidence>
<evidence type="ECO:0000256" key="1">
    <source>
        <dbReference type="ARBA" id="ARBA00001946"/>
    </source>
</evidence>
<protein>
    <submittedName>
        <fullName evidence="5">NUDIX hydrolase</fullName>
    </submittedName>
</protein>
<dbReference type="PANTHER" id="PTHR43046:SF12">
    <property type="entry name" value="GDP-MANNOSE MANNOSYL HYDROLASE"/>
    <property type="match status" value="1"/>
</dbReference>
<evidence type="ECO:0000313" key="6">
    <source>
        <dbReference type="Proteomes" id="UP000808388"/>
    </source>
</evidence>
<dbReference type="Proteomes" id="UP000808388">
    <property type="component" value="Unassembled WGS sequence"/>
</dbReference>
<evidence type="ECO:0000256" key="2">
    <source>
        <dbReference type="ARBA" id="ARBA00022801"/>
    </source>
</evidence>
<dbReference type="AlphaFoldDB" id="A0A9D6LQ72"/>
<sequence length="160" mass="18257">MEISDKLVKRLFINPVTAIIVREDGRMLIVKRSETAGAFPGLWTVPGGKFEEDDFVKKPPTTKSYQCWYGALEPAIQREVMEETGLAIDTLRYLTSYVFRHPVHNVWVHGLSFWARYQSGEVVLHDPDIVDSAWVTLEAARSYDLIEGIYEELAQVAKLL</sequence>
<dbReference type="Gene3D" id="3.90.79.10">
    <property type="entry name" value="Nucleoside Triphosphate Pyrophosphohydrolase"/>
    <property type="match status" value="1"/>
</dbReference>
<dbReference type="InterPro" id="IPR015797">
    <property type="entry name" value="NUDIX_hydrolase-like_dom_sf"/>
</dbReference>
<evidence type="ECO:0000313" key="5">
    <source>
        <dbReference type="EMBL" id="MBI3627718.1"/>
    </source>
</evidence>
<dbReference type="InterPro" id="IPR000086">
    <property type="entry name" value="NUDIX_hydrolase_dom"/>
</dbReference>
<organism evidence="5 6">
    <name type="scientific">Candidatus Sungiibacteriota bacterium</name>
    <dbReference type="NCBI Taxonomy" id="2750080"/>
    <lineage>
        <taxon>Bacteria</taxon>
        <taxon>Candidatus Sungiibacteriota</taxon>
    </lineage>
</organism>
<evidence type="ECO:0000259" key="4">
    <source>
        <dbReference type="PROSITE" id="PS51462"/>
    </source>
</evidence>
<feature type="domain" description="Nudix hydrolase" evidence="4">
    <location>
        <begin position="11"/>
        <end position="158"/>
    </location>
</feature>
<keyword evidence="2 5" id="KW-0378">Hydrolase</keyword>
<dbReference type="PANTHER" id="PTHR43046">
    <property type="entry name" value="GDP-MANNOSE MANNOSYL HYDROLASE"/>
    <property type="match status" value="1"/>
</dbReference>
<dbReference type="Pfam" id="PF00293">
    <property type="entry name" value="NUDIX"/>
    <property type="match status" value="1"/>
</dbReference>
<name>A0A9D6LQ72_9BACT</name>
<reference evidence="5" key="1">
    <citation type="submission" date="2020-07" db="EMBL/GenBank/DDBJ databases">
        <title>Huge and variable diversity of episymbiotic CPR bacteria and DPANN archaea in groundwater ecosystems.</title>
        <authorList>
            <person name="He C.Y."/>
            <person name="Keren R."/>
            <person name="Whittaker M."/>
            <person name="Farag I.F."/>
            <person name="Doudna J."/>
            <person name="Cate J.H.D."/>
            <person name="Banfield J.F."/>
        </authorList>
    </citation>
    <scope>NUCLEOTIDE SEQUENCE</scope>
    <source>
        <strain evidence="5">NC_groundwater_972_Pr1_S-0.2um_49_27</strain>
    </source>
</reference>
<comment type="caution">
    <text evidence="5">The sequence shown here is derived from an EMBL/GenBank/DDBJ whole genome shotgun (WGS) entry which is preliminary data.</text>
</comment>
<dbReference type="SUPFAM" id="SSF55811">
    <property type="entry name" value="Nudix"/>
    <property type="match status" value="1"/>
</dbReference>
<keyword evidence="3" id="KW-0460">Magnesium</keyword>
<accession>A0A9D6LQ72</accession>
<comment type="cofactor">
    <cofactor evidence="1">
        <name>Mg(2+)</name>
        <dbReference type="ChEBI" id="CHEBI:18420"/>
    </cofactor>
</comment>
<dbReference type="PROSITE" id="PS51462">
    <property type="entry name" value="NUDIX"/>
    <property type="match status" value="1"/>
</dbReference>
<dbReference type="CDD" id="cd02883">
    <property type="entry name" value="NUDIX_Hydrolase"/>
    <property type="match status" value="1"/>
</dbReference>